<evidence type="ECO:0000313" key="5">
    <source>
        <dbReference type="EMBL" id="KAJ5080024.1"/>
    </source>
</evidence>
<dbReference type="PANTHER" id="PTHR14150">
    <property type="entry name" value="U3 SMALL NUCLEOLAR RNA-ASSOCIATED PROTEIN 14"/>
    <property type="match status" value="1"/>
</dbReference>
<dbReference type="AlphaFoldDB" id="A0A9Q0RIQ6"/>
<dbReference type="GO" id="GO:0032040">
    <property type="term" value="C:small-subunit processome"/>
    <property type="evidence" value="ECO:0007669"/>
    <property type="project" value="InterPro"/>
</dbReference>
<reference evidence="5" key="1">
    <citation type="submission" date="2022-10" db="EMBL/GenBank/DDBJ databases">
        <title>Novel sulphate-reducing endosymbionts in the free-living metamonad Anaeramoeba.</title>
        <authorList>
            <person name="Jerlstrom-Hultqvist J."/>
            <person name="Cepicka I."/>
            <person name="Gallot-Lavallee L."/>
            <person name="Salas-Leiva D."/>
            <person name="Curtis B.A."/>
            <person name="Zahonova K."/>
            <person name="Pipaliya S."/>
            <person name="Dacks J."/>
            <person name="Roger A.J."/>
        </authorList>
    </citation>
    <scope>NUCLEOTIDE SEQUENCE</scope>
    <source>
        <strain evidence="5">BMAN</strain>
    </source>
</reference>
<evidence type="ECO:0000256" key="3">
    <source>
        <dbReference type="ARBA" id="ARBA00023242"/>
    </source>
</evidence>
<dbReference type="Pfam" id="PF04615">
    <property type="entry name" value="Utp14"/>
    <property type="match status" value="1"/>
</dbReference>
<gene>
    <name evidence="5" type="ORF">M0811_14232</name>
</gene>
<dbReference type="OMA" id="EHALSGW"/>
<protein>
    <submittedName>
        <fullName evidence="5">U3 small nucleolar RNA-associated protein</fullName>
    </submittedName>
</protein>
<dbReference type="GO" id="GO:0006364">
    <property type="term" value="P:rRNA processing"/>
    <property type="evidence" value="ECO:0007669"/>
    <property type="project" value="InterPro"/>
</dbReference>
<name>A0A9Q0RIQ6_ANAIG</name>
<dbReference type="PANTHER" id="PTHR14150:SF12">
    <property type="entry name" value="U3 SMALL NUCLEOLAR RNA-ASSOCIATED PROTEIN 14 HOMOLOG A"/>
    <property type="match status" value="1"/>
</dbReference>
<feature type="region of interest" description="Disordered" evidence="4">
    <location>
        <begin position="230"/>
        <end position="272"/>
    </location>
</feature>
<sequence length="816" mass="96506">MRKRTQREKNRFIEVDLEKDQPTTKFNKTEINKKSNNLILFENKNELLKKYEKDLQFNQDISSSDSEDDEIEIDDRYNNMIQAVSNSQKKTKPEIKTEFFKEGEFNKEHQNKLSIEQLATAIKGDQFGKLKKNINFVTKNPLDTPLTDQEKNKLERVSGYKIVSKEISKWQPIVKKNRESQQLHFPLEKPIIEKPLLSDLSKNTSQKTHMETEIDKILEESGVLNQDELDQDYNENSPDFGLNENEINDNDNLNPKNTKKTKKNNKLNRNDEFSELKKKELEDQESKLAKIRHLMSYHAQKAKRQKKIKSKKYRKILRMEKEKNKLTIEELEKIDPNLAEKERQKLEKKRALERITLKHNNITKWAKNAKRFGKHDPSVRKAIQEQLTMNKKILEKIENSNQDEDDEEDDENEDENENENENLNDQNSEESETKKGLMGLKFMQRAMQKKKEEYQEMINQENGVNQDEQFSGRMIFGKKSEINPIDSDIKNKETGWEGIEEINRSRIVVNGPVNIINKKESNGKSSLELFEVLPVQHPEENLNENQNENFNENQIENESENESNPWIDFNSQKNQNKDQITKHIKKEHKKSKVEDDVINVQDLDENILIKKNQSEMNLENLNSVQKEIVQKAFPAEDFEAEFEREKREEIEKQVNKELGEEMKALEGVPGWGQWSGLGVKIDPKKVEEIERKRKEKYQELLKKYLSERKDSKLRSVILNNKEMRKSKKYLVESVPFPFQTKEQYETSLRVPIGKEWNTETMHDKFIQPNIVTELGARIDPIQFSMVQKELRRKQEIQEQKRMRRPLANTSYDVLIK</sequence>
<comment type="subcellular location">
    <subcellularLocation>
        <location evidence="1">Nucleus</location>
        <location evidence="1">Nucleolus</location>
    </subcellularLocation>
</comment>
<dbReference type="Proteomes" id="UP001149090">
    <property type="component" value="Unassembled WGS sequence"/>
</dbReference>
<feature type="compositionally biased region" description="Basic residues" evidence="4">
    <location>
        <begin position="257"/>
        <end position="266"/>
    </location>
</feature>
<dbReference type="InterPro" id="IPR006709">
    <property type="entry name" value="SSU_processome_Utp14"/>
</dbReference>
<proteinExistence type="predicted"/>
<evidence type="ECO:0000256" key="4">
    <source>
        <dbReference type="SAM" id="MobiDB-lite"/>
    </source>
</evidence>
<keyword evidence="3" id="KW-0539">Nucleus</keyword>
<evidence type="ECO:0000313" key="6">
    <source>
        <dbReference type="Proteomes" id="UP001149090"/>
    </source>
</evidence>
<dbReference type="OrthoDB" id="277439at2759"/>
<keyword evidence="6" id="KW-1185">Reference proteome</keyword>
<accession>A0A9Q0RIQ6</accession>
<evidence type="ECO:0000256" key="2">
    <source>
        <dbReference type="ARBA" id="ARBA00022553"/>
    </source>
</evidence>
<comment type="caution">
    <text evidence="5">The sequence shown here is derived from an EMBL/GenBank/DDBJ whole genome shotgun (WGS) entry which is preliminary data.</text>
</comment>
<dbReference type="EMBL" id="JAPDFW010000016">
    <property type="protein sequence ID" value="KAJ5080024.1"/>
    <property type="molecule type" value="Genomic_DNA"/>
</dbReference>
<feature type="region of interest" description="Disordered" evidence="4">
    <location>
        <begin position="397"/>
        <end position="437"/>
    </location>
</feature>
<organism evidence="5 6">
    <name type="scientific">Anaeramoeba ignava</name>
    <name type="common">Anaerobic marine amoeba</name>
    <dbReference type="NCBI Taxonomy" id="1746090"/>
    <lineage>
        <taxon>Eukaryota</taxon>
        <taxon>Metamonada</taxon>
        <taxon>Anaeramoebidae</taxon>
        <taxon>Anaeramoeba</taxon>
    </lineage>
</organism>
<keyword evidence="2" id="KW-0597">Phosphoprotein</keyword>
<feature type="compositionally biased region" description="Acidic residues" evidence="4">
    <location>
        <begin position="401"/>
        <end position="430"/>
    </location>
</feature>
<feature type="region of interest" description="Disordered" evidence="4">
    <location>
        <begin position="554"/>
        <end position="577"/>
    </location>
</feature>
<evidence type="ECO:0000256" key="1">
    <source>
        <dbReference type="ARBA" id="ARBA00004604"/>
    </source>
</evidence>